<protein>
    <recommendedName>
        <fullName evidence="7">WD repeat-containing protein 97</fullName>
    </recommendedName>
</protein>
<dbReference type="AlphaFoldDB" id="A0AAV3ABA0"/>
<dbReference type="PRINTS" id="PR00320">
    <property type="entry name" value="GPROTEINBRPT"/>
</dbReference>
<gene>
    <name evidence="5" type="ORF">GDO54_011579</name>
</gene>
<keyword evidence="6" id="KW-1185">Reference proteome</keyword>
<feature type="region of interest" description="Disordered" evidence="4">
    <location>
        <begin position="750"/>
        <end position="771"/>
    </location>
</feature>
<dbReference type="PROSITE" id="PS50082">
    <property type="entry name" value="WD_REPEATS_2"/>
    <property type="match status" value="3"/>
</dbReference>
<reference evidence="5" key="1">
    <citation type="thesis" date="2020" institute="ProQuest LLC" country="789 East Eisenhower Parkway, Ann Arbor, MI, USA">
        <title>Comparative Genomics and Chromosome Evolution.</title>
        <authorList>
            <person name="Mudd A.B."/>
        </authorList>
    </citation>
    <scope>NUCLEOTIDE SEQUENCE</scope>
    <source>
        <strain evidence="5">1538</strain>
        <tissue evidence="5">Blood</tissue>
    </source>
</reference>
<dbReference type="SMART" id="SM00320">
    <property type="entry name" value="WD40"/>
    <property type="match status" value="6"/>
</dbReference>
<dbReference type="Pfam" id="PF00400">
    <property type="entry name" value="WD40"/>
    <property type="match status" value="4"/>
</dbReference>
<comment type="caution">
    <text evidence="5">The sequence shown here is derived from an EMBL/GenBank/DDBJ whole genome shotgun (WGS) entry which is preliminary data.</text>
</comment>
<dbReference type="InterPro" id="IPR020472">
    <property type="entry name" value="WD40_PAC1"/>
</dbReference>
<name>A0AAV3ABA0_PYXAD</name>
<evidence type="ECO:0000313" key="6">
    <source>
        <dbReference type="Proteomes" id="UP001181693"/>
    </source>
</evidence>
<feature type="repeat" description="WD" evidence="3">
    <location>
        <begin position="568"/>
        <end position="600"/>
    </location>
</feature>
<dbReference type="InterPro" id="IPR011047">
    <property type="entry name" value="Quinoprotein_ADH-like_sf"/>
</dbReference>
<dbReference type="InterPro" id="IPR001680">
    <property type="entry name" value="WD40_rpt"/>
</dbReference>
<dbReference type="Gene3D" id="2.130.10.10">
    <property type="entry name" value="YVTN repeat-like/Quinoprotein amine dehydrogenase"/>
    <property type="match status" value="2"/>
</dbReference>
<feature type="repeat" description="WD" evidence="3">
    <location>
        <begin position="192"/>
        <end position="223"/>
    </location>
</feature>
<dbReference type="Proteomes" id="UP001181693">
    <property type="component" value="Unassembled WGS sequence"/>
</dbReference>
<keyword evidence="1 3" id="KW-0853">WD repeat</keyword>
<dbReference type="InterPro" id="IPR019775">
    <property type="entry name" value="WD40_repeat_CS"/>
</dbReference>
<dbReference type="PROSITE" id="PS50294">
    <property type="entry name" value="WD_REPEATS_REGION"/>
    <property type="match status" value="2"/>
</dbReference>
<keyword evidence="2" id="KW-0677">Repeat</keyword>
<dbReference type="SUPFAM" id="SSF50998">
    <property type="entry name" value="Quinoprotein alcohol dehydrogenase-like"/>
    <property type="match status" value="1"/>
</dbReference>
<evidence type="ECO:0008006" key="7">
    <source>
        <dbReference type="Google" id="ProtNLM"/>
    </source>
</evidence>
<dbReference type="PANTHER" id="PTHR45532">
    <property type="entry name" value="WD REPEAT-CONTAINING PROTEIN 97"/>
    <property type="match status" value="1"/>
</dbReference>
<accession>A0AAV3ABA0</accession>
<dbReference type="InterPro" id="IPR015943">
    <property type="entry name" value="WD40/YVTN_repeat-like_dom_sf"/>
</dbReference>
<sequence>MRKEDEKPQALTHGLQLVSHLTFAAKLKCVKYVAGQNCLLSVDFDGNLYRHHEDGRLWSQIQFSCPVSGLLYAACIQLYVAWNQRGLFILDKTFTLVSQSPVKEKVFCCVYNPGKNIVLSGGAGGVFLWSFSNNGHSLIRQGSLCQAMKNQDKVQVIAIDAESQNPHTCLAACGTSVWEFNLIDGTLLRLRRNLHFRKITSLVYSENLHLLISGSKDHTIKLWGEEGQLIAVFVSHAGAITALSLSISRMTLYSGSEDRTIRMWDLNTLEQTEELEMSSYPIGIETFGNDAVLCYSGFDIHIWLIKQLYQLHSLLGTNVNEIKVTGGHIPARGLCVCTDGTVRLISAVNGDPISTLFLEKDDSLLAAEYCMHTETVCVLLKDGHLLKCNALANPMNILSKVQVSNDQSLPQCFTLYLNIIDAREAVTDWKQVVKDKISPCIDKEMKNSFFPIIGSDDGTLCVYDWHSCKPLCQTKAHTPSQVTSLTCDSRNNYIISAGSDLTVKVWRFFAHTKESLSLCMSFFCSQPVGRMCSFRSQLFIAFHDTSSASYSLVQYCLRTKARKDHPPRDDHQAQITGLCCCPALHLLASCGTDGRIRVWNDQNQLIRTLCLNYTPESLAFVGDCGDLLVGMQSHIFRINLTKFLPKSYQVKILCMAACSTITDSPVPVHDSHLKSLPMDDRKQLTQTCECKVNEYIMMSSRDQELHLIQQGKLRPHKKLKSNAKTRKEAMEQYLLHVYRQRPHIVMPEDNYVTHNESPPARTKEDVLDSPGERSRGFFSDSVLGFSPHSLPRHLQVSFLSAGAIPNSALLQLLRPVDCVEYRHPEETCPEPFRQTPVSLELIPQDSPKSPVPNMIMATSKAFQDMDKEEKAWPWETPAAVPELPPFILQFQDTSWFSSIFSDTQEKEDLDFLWFSLQFLIRLSGGRREVILEILVTCVQTHPSHRERFLNLLKDIGVEDPHGFIGRQVTSWDSWEHKNEDRKNLKRTCEHWLDSWTERLMRLLPSAIPFINLPVKKISISPFSPTMDSLGAAHLTGSLAQEAHQYFILHQSYLESYY</sequence>
<dbReference type="PROSITE" id="PS00678">
    <property type="entry name" value="WD_REPEATS_1"/>
    <property type="match status" value="1"/>
</dbReference>
<dbReference type="EMBL" id="DYDO01000005">
    <property type="protein sequence ID" value="DBA23859.1"/>
    <property type="molecule type" value="Genomic_DNA"/>
</dbReference>
<evidence type="ECO:0000256" key="3">
    <source>
        <dbReference type="PROSITE-ProRule" id="PRU00221"/>
    </source>
</evidence>
<proteinExistence type="predicted"/>
<dbReference type="PANTHER" id="PTHR45532:SF1">
    <property type="entry name" value="WD REPEAT-CONTAINING PROTEIN 97"/>
    <property type="match status" value="1"/>
</dbReference>
<feature type="repeat" description="WD" evidence="3">
    <location>
        <begin position="233"/>
        <end position="274"/>
    </location>
</feature>
<feature type="compositionally biased region" description="Basic and acidic residues" evidence="4">
    <location>
        <begin position="761"/>
        <end position="771"/>
    </location>
</feature>
<evidence type="ECO:0000256" key="1">
    <source>
        <dbReference type="ARBA" id="ARBA00022574"/>
    </source>
</evidence>
<evidence type="ECO:0000256" key="2">
    <source>
        <dbReference type="ARBA" id="ARBA00022737"/>
    </source>
</evidence>
<organism evidence="5 6">
    <name type="scientific">Pyxicephalus adspersus</name>
    <name type="common">African bullfrog</name>
    <dbReference type="NCBI Taxonomy" id="30357"/>
    <lineage>
        <taxon>Eukaryota</taxon>
        <taxon>Metazoa</taxon>
        <taxon>Chordata</taxon>
        <taxon>Craniata</taxon>
        <taxon>Vertebrata</taxon>
        <taxon>Euteleostomi</taxon>
        <taxon>Amphibia</taxon>
        <taxon>Batrachia</taxon>
        <taxon>Anura</taxon>
        <taxon>Neobatrachia</taxon>
        <taxon>Ranoidea</taxon>
        <taxon>Pyxicephalidae</taxon>
        <taxon>Pyxicephalinae</taxon>
        <taxon>Pyxicephalus</taxon>
    </lineage>
</organism>
<evidence type="ECO:0000256" key="4">
    <source>
        <dbReference type="SAM" id="MobiDB-lite"/>
    </source>
</evidence>
<evidence type="ECO:0000313" key="5">
    <source>
        <dbReference type="EMBL" id="DBA23859.1"/>
    </source>
</evidence>